<proteinExistence type="inferred from homology"/>
<comment type="function">
    <text evidence="7">Reversibly transfers an adenylyl group from ATP to 4'-phosphopantetheine, yielding dephospho-CoA (dPCoA) and pyrophosphate.</text>
</comment>
<evidence type="ECO:0000256" key="4">
    <source>
        <dbReference type="ARBA" id="ARBA00022741"/>
    </source>
</evidence>
<keyword evidence="4 7" id="KW-0547">Nucleotide-binding</keyword>
<evidence type="ECO:0000313" key="9">
    <source>
        <dbReference type="EMBL" id="AFC99416.1"/>
    </source>
</evidence>
<evidence type="ECO:0000259" key="8">
    <source>
        <dbReference type="Pfam" id="PF01467"/>
    </source>
</evidence>
<dbReference type="Gene3D" id="3.40.50.620">
    <property type="entry name" value="HUPs"/>
    <property type="match status" value="1"/>
</dbReference>
<dbReference type="GO" id="GO:0004595">
    <property type="term" value="F:pantetheine-phosphate adenylyltransferase activity"/>
    <property type="evidence" value="ECO:0007669"/>
    <property type="project" value="UniProtKB-UniRule"/>
</dbReference>
<dbReference type="UniPathway" id="UPA00241"/>
<keyword evidence="5 7" id="KW-0067">ATP-binding</keyword>
<dbReference type="AlphaFoldDB" id="H8I6U6"/>
<dbReference type="GO" id="GO:0015937">
    <property type="term" value="P:coenzyme A biosynthetic process"/>
    <property type="evidence" value="ECO:0007669"/>
    <property type="project" value="UniProtKB-UniRule"/>
</dbReference>
<keyword evidence="2 7" id="KW-0808">Transferase</keyword>
<dbReference type="EMBL" id="CP003243">
    <property type="protein sequence ID" value="AFC99416.1"/>
    <property type="molecule type" value="Genomic_DNA"/>
</dbReference>
<evidence type="ECO:0000256" key="5">
    <source>
        <dbReference type="ARBA" id="ARBA00022840"/>
    </source>
</evidence>
<dbReference type="SUPFAM" id="SSF52374">
    <property type="entry name" value="Nucleotidylyl transferase"/>
    <property type="match status" value="1"/>
</dbReference>
<keyword evidence="6 7" id="KW-0173">Coenzyme A biosynthesis</keyword>
<dbReference type="NCBIfam" id="NF001985">
    <property type="entry name" value="PRK00777.1"/>
    <property type="match status" value="1"/>
</dbReference>
<evidence type="ECO:0000256" key="6">
    <source>
        <dbReference type="ARBA" id="ARBA00022993"/>
    </source>
</evidence>
<evidence type="ECO:0000256" key="7">
    <source>
        <dbReference type="HAMAP-Rule" id="MF_00647"/>
    </source>
</evidence>
<evidence type="ECO:0000313" key="10">
    <source>
        <dbReference type="Proteomes" id="UP000005233"/>
    </source>
</evidence>
<keyword evidence="10" id="KW-1185">Reference proteome</keyword>
<evidence type="ECO:0000256" key="3">
    <source>
        <dbReference type="ARBA" id="ARBA00022695"/>
    </source>
</evidence>
<keyword evidence="3 7" id="KW-0548">Nucleotidyltransferase</keyword>
<comment type="catalytic activity">
    <reaction evidence="7">
        <text>(R)-4'-phosphopantetheine + ATP + H(+) = 3'-dephospho-CoA + diphosphate</text>
        <dbReference type="Rhea" id="RHEA:19801"/>
        <dbReference type="ChEBI" id="CHEBI:15378"/>
        <dbReference type="ChEBI" id="CHEBI:30616"/>
        <dbReference type="ChEBI" id="CHEBI:33019"/>
        <dbReference type="ChEBI" id="CHEBI:57328"/>
        <dbReference type="ChEBI" id="CHEBI:61723"/>
        <dbReference type="EC" id="2.7.7.3"/>
    </reaction>
</comment>
<sequence length="153" mass="17499">MRVAVGGTFQPLHDGHKALLRKAYELSRDVDIGLTSDEMAARGRVRPVKSYQEREKALRDWIIKEIGVEPRIFKINDPYGPTLTEDYDYIVVSPETYPTALKINELRKARGKRPIEIYRVECVLAEDGKPISATRIVRGEIDVHGNLLRRRGE</sequence>
<comment type="pathway">
    <text evidence="7">Cofactor biosynthesis; coenzyme A biosynthesis.</text>
</comment>
<comment type="similarity">
    <text evidence="7">Belongs to the eukaryotic CoaD family.</text>
</comment>
<organism evidence="9 10">
    <name type="scientific">Methanocella conradii (strain DSM 24694 / JCM 17849 / CGMCC 1.5162 / HZ254)</name>
    <dbReference type="NCBI Taxonomy" id="1041930"/>
    <lineage>
        <taxon>Archaea</taxon>
        <taxon>Methanobacteriati</taxon>
        <taxon>Methanobacteriota</taxon>
        <taxon>Stenosarchaea group</taxon>
        <taxon>Methanomicrobia</taxon>
        <taxon>Methanocellales</taxon>
        <taxon>Methanocellaceae</taxon>
        <taxon>Methanocella</taxon>
    </lineage>
</organism>
<dbReference type="Proteomes" id="UP000005233">
    <property type="component" value="Chromosome"/>
</dbReference>
<dbReference type="Pfam" id="PF01467">
    <property type="entry name" value="CTP_transf_like"/>
    <property type="match status" value="1"/>
</dbReference>
<evidence type="ECO:0000256" key="2">
    <source>
        <dbReference type="ARBA" id="ARBA00022679"/>
    </source>
</evidence>
<dbReference type="GO" id="GO:0005524">
    <property type="term" value="F:ATP binding"/>
    <property type="evidence" value="ECO:0007669"/>
    <property type="project" value="UniProtKB-KW"/>
</dbReference>
<gene>
    <name evidence="7" type="primary">coaD</name>
    <name evidence="9" type="ordered locus">Mtc_0652</name>
</gene>
<dbReference type="HAMAP" id="MF_00647">
    <property type="entry name" value="PPAT_arch"/>
    <property type="match status" value="1"/>
</dbReference>
<dbReference type="HOGENOM" id="CLU_035272_5_0_2"/>
<dbReference type="KEGG" id="mez:Mtc_0652"/>
<dbReference type="InterPro" id="IPR004821">
    <property type="entry name" value="Cyt_trans-like"/>
</dbReference>
<dbReference type="EC" id="2.7.7.3" evidence="7"/>
<keyword evidence="1 7" id="KW-0963">Cytoplasm</keyword>
<reference evidence="9 10" key="1">
    <citation type="journal article" date="2012" name="J. Bacteriol.">
        <title>Complete genome sequence of a thermophilic methanogen, Methanocella conradii HZ254, isolated from Chinese rice field soil.</title>
        <authorList>
            <person name="Lu Z."/>
            <person name="Lu Y."/>
        </authorList>
    </citation>
    <scope>NUCLEOTIDE SEQUENCE [LARGE SCALE GENOMIC DNA]</scope>
    <source>
        <strain evidence="10">DSM 24694 / JCM 17849 / CGMCC 1.5162 / HZ254</strain>
    </source>
</reference>
<feature type="domain" description="Cytidyltransferase-like" evidence="8">
    <location>
        <begin position="5"/>
        <end position="138"/>
    </location>
</feature>
<dbReference type="eggNOG" id="arCOG01223">
    <property type="taxonomic scope" value="Archaea"/>
</dbReference>
<accession>H8I6U6</accession>
<comment type="subcellular location">
    <subcellularLocation>
        <location evidence="7">Cytoplasm</location>
    </subcellularLocation>
</comment>
<dbReference type="GeneID" id="11970545"/>
<dbReference type="STRING" id="1041930.Mtc_0652"/>
<protein>
    <recommendedName>
        <fullName evidence="7">Phosphopantetheine adenylyltransferase</fullName>
        <ecNumber evidence="7">2.7.7.3</ecNumber>
    </recommendedName>
    <alternativeName>
        <fullName evidence="7">Dephospho-CoA pyrophosphorylase</fullName>
    </alternativeName>
    <alternativeName>
        <fullName evidence="7">Pantetheine-phosphate adenylyltransferase</fullName>
        <shortName evidence="7">PPAT</shortName>
    </alternativeName>
</protein>
<name>H8I6U6_METCZ</name>
<dbReference type="GO" id="GO:0005737">
    <property type="term" value="C:cytoplasm"/>
    <property type="evidence" value="ECO:0007669"/>
    <property type="project" value="UniProtKB-SubCell"/>
</dbReference>
<dbReference type="InterPro" id="IPR014729">
    <property type="entry name" value="Rossmann-like_a/b/a_fold"/>
</dbReference>
<evidence type="ECO:0000256" key="1">
    <source>
        <dbReference type="ARBA" id="ARBA00022490"/>
    </source>
</evidence>
<dbReference type="OrthoDB" id="53228at2157"/>
<dbReference type="InterPro" id="IPR023540">
    <property type="entry name" value="PPAT_arch"/>
</dbReference>
<dbReference type="RefSeq" id="WP_014405255.1">
    <property type="nucleotide sequence ID" value="NC_017034.1"/>
</dbReference>
<dbReference type="NCBIfam" id="TIGR00125">
    <property type="entry name" value="cyt_tran_rel"/>
    <property type="match status" value="1"/>
</dbReference>